<dbReference type="Proteomes" id="UP000219412">
    <property type="component" value="Unassembled WGS sequence"/>
</dbReference>
<keyword evidence="13 17" id="KW-0961">Cell wall biogenesis/degradation</keyword>
<dbReference type="UniPathway" id="UPA00219"/>
<comment type="pathway">
    <text evidence="3 17 18">Cell wall biogenesis; peptidoglycan biosynthesis.</text>
</comment>
<dbReference type="GO" id="GO:0051301">
    <property type="term" value="P:cell division"/>
    <property type="evidence" value="ECO:0007669"/>
    <property type="project" value="UniProtKB-KW"/>
</dbReference>
<dbReference type="InterPro" id="IPR036615">
    <property type="entry name" value="Mur_ligase_C_dom_sf"/>
</dbReference>
<dbReference type="Pfam" id="PF02875">
    <property type="entry name" value="Mur_ligase_C"/>
    <property type="match status" value="1"/>
</dbReference>
<keyword evidence="10 17" id="KW-0067">ATP-binding</keyword>
<evidence type="ECO:0000259" key="19">
    <source>
        <dbReference type="Pfam" id="PF02875"/>
    </source>
</evidence>
<dbReference type="GO" id="GO:0009252">
    <property type="term" value="P:peptidoglycan biosynthetic process"/>
    <property type="evidence" value="ECO:0007669"/>
    <property type="project" value="UniProtKB-UniRule"/>
</dbReference>
<keyword evidence="12 17" id="KW-0573">Peptidoglycan synthesis</keyword>
<keyword evidence="8 17" id="KW-0436">Ligase</keyword>
<evidence type="ECO:0000256" key="13">
    <source>
        <dbReference type="ARBA" id="ARBA00023316"/>
    </source>
</evidence>
<dbReference type="SUPFAM" id="SSF53623">
    <property type="entry name" value="MurD-like peptide ligases, catalytic domain"/>
    <property type="match status" value="1"/>
</dbReference>
<comment type="similarity">
    <text evidence="4 17">Belongs to the MurCDEF family.</text>
</comment>
<evidence type="ECO:0000256" key="12">
    <source>
        <dbReference type="ARBA" id="ARBA00022984"/>
    </source>
</evidence>
<dbReference type="PANTHER" id="PTHR43692">
    <property type="entry name" value="UDP-N-ACETYLMURAMOYLALANINE--D-GLUTAMATE LIGASE"/>
    <property type="match status" value="1"/>
</dbReference>
<keyword evidence="17 18" id="KW-0131">Cell cycle</keyword>
<dbReference type="PANTHER" id="PTHR43692:SF1">
    <property type="entry name" value="UDP-N-ACETYLMURAMOYLALANINE--D-GLUTAMATE LIGASE"/>
    <property type="match status" value="1"/>
</dbReference>
<dbReference type="InterPro" id="IPR036565">
    <property type="entry name" value="Mur-like_cat_sf"/>
</dbReference>
<feature type="domain" description="Mur ligase central" evidence="20">
    <location>
        <begin position="115"/>
        <end position="285"/>
    </location>
</feature>
<dbReference type="GO" id="GO:0071555">
    <property type="term" value="P:cell wall organization"/>
    <property type="evidence" value="ECO:0007669"/>
    <property type="project" value="UniProtKB-KW"/>
</dbReference>
<feature type="domain" description="Mur ligase C-terminal" evidence="19">
    <location>
        <begin position="307"/>
        <end position="419"/>
    </location>
</feature>
<evidence type="ECO:0000256" key="18">
    <source>
        <dbReference type="RuleBase" id="RU003664"/>
    </source>
</evidence>
<dbReference type="EMBL" id="OBQF01000001">
    <property type="protein sequence ID" value="SOC37950.1"/>
    <property type="molecule type" value="Genomic_DNA"/>
</dbReference>
<organism evidence="21 22">
    <name type="scientific">Salinicoccus kekensis</name>
    <dbReference type="NCBI Taxonomy" id="714307"/>
    <lineage>
        <taxon>Bacteria</taxon>
        <taxon>Bacillati</taxon>
        <taxon>Bacillota</taxon>
        <taxon>Bacilli</taxon>
        <taxon>Bacillales</taxon>
        <taxon>Staphylococcaceae</taxon>
        <taxon>Salinicoccus</taxon>
    </lineage>
</organism>
<gene>
    <name evidence="17" type="primary">murD</name>
    <name evidence="21" type="ORF">SAMN05878391_0172</name>
</gene>
<keyword evidence="7 17" id="KW-0963">Cytoplasm</keyword>
<evidence type="ECO:0000256" key="3">
    <source>
        <dbReference type="ARBA" id="ARBA00004752"/>
    </source>
</evidence>
<dbReference type="EC" id="6.3.2.9" evidence="5 17"/>
<comment type="function">
    <text evidence="1 17 18">Cell wall formation. Catalyzes the addition of glutamate to the nucleotide precursor UDP-N-acetylmuramoyl-L-alanine (UMA).</text>
</comment>
<comment type="catalytic activity">
    <reaction evidence="16 17 18">
        <text>UDP-N-acetyl-alpha-D-muramoyl-L-alanine + D-glutamate + ATP = UDP-N-acetyl-alpha-D-muramoyl-L-alanyl-D-glutamate + ADP + phosphate + H(+)</text>
        <dbReference type="Rhea" id="RHEA:16429"/>
        <dbReference type="ChEBI" id="CHEBI:15378"/>
        <dbReference type="ChEBI" id="CHEBI:29986"/>
        <dbReference type="ChEBI" id="CHEBI:30616"/>
        <dbReference type="ChEBI" id="CHEBI:43474"/>
        <dbReference type="ChEBI" id="CHEBI:83898"/>
        <dbReference type="ChEBI" id="CHEBI:83900"/>
        <dbReference type="ChEBI" id="CHEBI:456216"/>
        <dbReference type="EC" id="6.3.2.9"/>
    </reaction>
</comment>
<dbReference type="GO" id="GO:0005524">
    <property type="term" value="F:ATP binding"/>
    <property type="evidence" value="ECO:0007669"/>
    <property type="project" value="UniProtKB-UniRule"/>
</dbReference>
<dbReference type="SUPFAM" id="SSF53244">
    <property type="entry name" value="MurD-like peptide ligases, peptide-binding domain"/>
    <property type="match status" value="1"/>
</dbReference>
<evidence type="ECO:0000256" key="9">
    <source>
        <dbReference type="ARBA" id="ARBA00022741"/>
    </source>
</evidence>
<dbReference type="GO" id="GO:0008764">
    <property type="term" value="F:UDP-N-acetylmuramoylalanine-D-glutamate ligase activity"/>
    <property type="evidence" value="ECO:0007669"/>
    <property type="project" value="UniProtKB-UniRule"/>
</dbReference>
<evidence type="ECO:0000256" key="2">
    <source>
        <dbReference type="ARBA" id="ARBA00004496"/>
    </source>
</evidence>
<dbReference type="Pfam" id="PF21799">
    <property type="entry name" value="MurD-like_N"/>
    <property type="match status" value="1"/>
</dbReference>
<evidence type="ECO:0000259" key="20">
    <source>
        <dbReference type="Pfam" id="PF08245"/>
    </source>
</evidence>
<dbReference type="AlphaFoldDB" id="A0A285U7N5"/>
<dbReference type="Gene3D" id="3.40.1190.10">
    <property type="entry name" value="Mur-like, catalytic domain"/>
    <property type="match status" value="1"/>
</dbReference>
<evidence type="ECO:0000256" key="8">
    <source>
        <dbReference type="ARBA" id="ARBA00022598"/>
    </source>
</evidence>
<dbReference type="GO" id="GO:0008360">
    <property type="term" value="P:regulation of cell shape"/>
    <property type="evidence" value="ECO:0007669"/>
    <property type="project" value="UniProtKB-KW"/>
</dbReference>
<keyword evidence="22" id="KW-1185">Reference proteome</keyword>
<evidence type="ECO:0000256" key="10">
    <source>
        <dbReference type="ARBA" id="ARBA00022840"/>
    </source>
</evidence>
<keyword evidence="11 17" id="KW-0133">Cell shape</keyword>
<dbReference type="OrthoDB" id="9809796at2"/>
<accession>A0A285U7N5</accession>
<keyword evidence="9 17" id="KW-0547">Nucleotide-binding</keyword>
<evidence type="ECO:0000256" key="17">
    <source>
        <dbReference type="HAMAP-Rule" id="MF_00639"/>
    </source>
</evidence>
<protein>
    <recommendedName>
        <fullName evidence="6 17">UDP-N-acetylmuramoylalanine--D-glutamate ligase</fullName>
        <ecNumber evidence="5 17">6.3.2.9</ecNumber>
    </recommendedName>
    <alternativeName>
        <fullName evidence="15 17">D-glutamic acid-adding enzyme</fullName>
    </alternativeName>
    <alternativeName>
        <fullName evidence="14 17">UDP-N-acetylmuramoyl-L-alanyl-D-glutamate synthetase</fullName>
    </alternativeName>
</protein>
<dbReference type="InterPro" id="IPR004101">
    <property type="entry name" value="Mur_ligase_C"/>
</dbReference>
<reference evidence="22" key="1">
    <citation type="submission" date="2017-08" db="EMBL/GenBank/DDBJ databases">
        <authorList>
            <person name="Varghese N."/>
            <person name="Submissions S."/>
        </authorList>
    </citation>
    <scope>NUCLEOTIDE SEQUENCE [LARGE SCALE GENOMIC DNA]</scope>
    <source>
        <strain evidence="22">DSM 23173</strain>
    </source>
</reference>
<sequence>MKTDKYTGKKVIVLGYGRSGRSAVDAMLRSGAEVTLTTNEIFADEKTRQVLKGQGVEIVDGHHPMNLLNDADLIIKNPGIPYTIEFIKEAQKRGIPIITEVELTRDITDAPVIGITGTNGKTTVTHLIGEILKNDGQKPILCGNIGYPASEAAHEADDDNILVMELSSFQLMGVDTFKPDVALFTNIYEAHLDYHTDRQEYVEAKLSLLKNLDPDDTVIFNGGQKEMLDGRTVRAELKFFNDDASDAFIRDGSIYWKGRRLIGLEEVLLKGSHNYENILASIMAADRFGAGEDAVIRTLKEFGGIPHRMEYLGSINDVKYYNDSKATNNLATSFALRSFDVPTVWIAGGLDRGQSFDELTEYIAHVKHLVAYGETKEKLTGWAGERGIGVTSAADPHEAALIASEIAVQGEVVLFSPACASWDQYKDYEARGDHFKEGFHKIQ</sequence>
<evidence type="ECO:0000256" key="15">
    <source>
        <dbReference type="ARBA" id="ARBA00032324"/>
    </source>
</evidence>
<evidence type="ECO:0000256" key="1">
    <source>
        <dbReference type="ARBA" id="ARBA00002734"/>
    </source>
</evidence>
<dbReference type="RefSeq" id="WP_097038178.1">
    <property type="nucleotide sequence ID" value="NZ_OBQF01000001.1"/>
</dbReference>
<evidence type="ECO:0000256" key="11">
    <source>
        <dbReference type="ARBA" id="ARBA00022960"/>
    </source>
</evidence>
<evidence type="ECO:0000256" key="7">
    <source>
        <dbReference type="ARBA" id="ARBA00022490"/>
    </source>
</evidence>
<evidence type="ECO:0000256" key="4">
    <source>
        <dbReference type="ARBA" id="ARBA00010416"/>
    </source>
</evidence>
<evidence type="ECO:0000313" key="21">
    <source>
        <dbReference type="EMBL" id="SOC37950.1"/>
    </source>
</evidence>
<dbReference type="InterPro" id="IPR013221">
    <property type="entry name" value="Mur_ligase_cen"/>
</dbReference>
<evidence type="ECO:0000256" key="5">
    <source>
        <dbReference type="ARBA" id="ARBA00012212"/>
    </source>
</evidence>
<feature type="binding site" evidence="17">
    <location>
        <begin position="117"/>
        <end position="123"/>
    </location>
    <ligand>
        <name>ATP</name>
        <dbReference type="ChEBI" id="CHEBI:30616"/>
    </ligand>
</feature>
<comment type="subcellular location">
    <subcellularLocation>
        <location evidence="2 17 18">Cytoplasm</location>
    </subcellularLocation>
</comment>
<dbReference type="HAMAP" id="MF_00639">
    <property type="entry name" value="MurD"/>
    <property type="match status" value="1"/>
</dbReference>
<evidence type="ECO:0000256" key="14">
    <source>
        <dbReference type="ARBA" id="ARBA00030398"/>
    </source>
</evidence>
<dbReference type="InterPro" id="IPR005762">
    <property type="entry name" value="MurD"/>
</dbReference>
<keyword evidence="17 18" id="KW-0132">Cell division</keyword>
<dbReference type="Pfam" id="PF08245">
    <property type="entry name" value="Mur_ligase_M"/>
    <property type="match status" value="1"/>
</dbReference>
<dbReference type="GO" id="GO:0005737">
    <property type="term" value="C:cytoplasm"/>
    <property type="evidence" value="ECO:0007669"/>
    <property type="project" value="UniProtKB-SubCell"/>
</dbReference>
<evidence type="ECO:0000256" key="16">
    <source>
        <dbReference type="ARBA" id="ARBA00047632"/>
    </source>
</evidence>
<evidence type="ECO:0000256" key="6">
    <source>
        <dbReference type="ARBA" id="ARBA00015655"/>
    </source>
</evidence>
<evidence type="ECO:0000313" key="22">
    <source>
        <dbReference type="Proteomes" id="UP000219412"/>
    </source>
</evidence>
<dbReference type="SUPFAM" id="SSF51984">
    <property type="entry name" value="MurCD N-terminal domain"/>
    <property type="match status" value="1"/>
</dbReference>
<dbReference type="NCBIfam" id="TIGR01087">
    <property type="entry name" value="murD"/>
    <property type="match status" value="1"/>
</dbReference>
<dbReference type="Gene3D" id="3.90.190.20">
    <property type="entry name" value="Mur ligase, C-terminal domain"/>
    <property type="match status" value="1"/>
</dbReference>
<name>A0A285U7N5_9STAP</name>
<proteinExistence type="inferred from homology"/>
<dbReference type="Gene3D" id="3.40.50.720">
    <property type="entry name" value="NAD(P)-binding Rossmann-like Domain"/>
    <property type="match status" value="1"/>
</dbReference>